<evidence type="ECO:0000313" key="3">
    <source>
        <dbReference type="Proteomes" id="UP000799118"/>
    </source>
</evidence>
<gene>
    <name evidence="2" type="ORF">BT96DRAFT_991072</name>
</gene>
<feature type="transmembrane region" description="Helical" evidence="1">
    <location>
        <begin position="18"/>
        <end position="37"/>
    </location>
</feature>
<dbReference type="AlphaFoldDB" id="A0A6A4HXX2"/>
<keyword evidence="1" id="KW-0472">Membrane</keyword>
<feature type="transmembrane region" description="Helical" evidence="1">
    <location>
        <begin position="527"/>
        <end position="551"/>
    </location>
</feature>
<dbReference type="PANTHER" id="PTHR35043">
    <property type="entry name" value="TRANSCRIPTION FACTOR DOMAIN-CONTAINING PROTEIN"/>
    <property type="match status" value="1"/>
</dbReference>
<protein>
    <submittedName>
        <fullName evidence="2">Uncharacterized protein</fullName>
    </submittedName>
</protein>
<name>A0A6A4HXX2_9AGAR</name>
<reference evidence="2" key="1">
    <citation type="journal article" date="2019" name="Environ. Microbiol.">
        <title>Fungal ecological strategies reflected in gene transcription - a case study of two litter decomposers.</title>
        <authorList>
            <person name="Barbi F."/>
            <person name="Kohler A."/>
            <person name="Barry K."/>
            <person name="Baskaran P."/>
            <person name="Daum C."/>
            <person name="Fauchery L."/>
            <person name="Ihrmark K."/>
            <person name="Kuo A."/>
            <person name="LaButti K."/>
            <person name="Lipzen A."/>
            <person name="Morin E."/>
            <person name="Grigoriev I.V."/>
            <person name="Henrissat B."/>
            <person name="Lindahl B."/>
            <person name="Martin F."/>
        </authorList>
    </citation>
    <scope>NUCLEOTIDE SEQUENCE</scope>
    <source>
        <strain evidence="2">JB14</strain>
    </source>
</reference>
<evidence type="ECO:0000256" key="1">
    <source>
        <dbReference type="SAM" id="Phobius"/>
    </source>
</evidence>
<feature type="transmembrane region" description="Helical" evidence="1">
    <location>
        <begin position="57"/>
        <end position="75"/>
    </location>
</feature>
<proteinExistence type="predicted"/>
<dbReference type="EMBL" id="ML769433">
    <property type="protein sequence ID" value="KAE9402633.1"/>
    <property type="molecule type" value="Genomic_DNA"/>
</dbReference>
<sequence length="580" mass="66223">MDVEPPFKIYPDPEFRGTYNLVSSCIVTLGLCVWTAVHLDVPTSSVLQYWRKVKWVMLGMLAPELLLFIACLQWFSARRIQDEADECLKAPKQRSILIWLLDCPRRLWIHVWKKIYAFLNIHPDRDDHEKLLVTTPESITTTYSRKFPWTSTHSFYACMGGFVFSTGQLHPPDFFPENQTRIPVTAHGVTFLFKYAPEIIPDISQAEIADKSKAGSLAKLLTCLQALWFCMQFIARTAQHLSFSLLELNTLAHAICAISSYCLWWSKPLDVAEPTLMSCDLDSGTREACAMMCILSGIVSSGDSSNDDSNNSGTLAEGDGLIPKVHKVKRDGNDIHVFGIHVPNDHDSVPQDELDSLNPWQRDIVLLFEKLGITEYEPSSTASDKGYYRAQLKLARQWIQQHSTFEWTTEGSALPVTRDFAGDYNHALVVLQGKLAMDEIMGLRWKDLAMLWQDPYILTRAIFFCFIGAAYGGVHAIAWNYPFFPTAFERMIWRYSAVAISTFAFCVPIMQKLLNSGFWKKRKANKFLIFLIWLLLIPTISVIYSIARLYIVAESLRQVFFLPSQVFLEPQFTKYLPHFS</sequence>
<dbReference type="PANTHER" id="PTHR35043:SF9">
    <property type="match status" value="1"/>
</dbReference>
<accession>A0A6A4HXX2</accession>
<dbReference type="Proteomes" id="UP000799118">
    <property type="component" value="Unassembled WGS sequence"/>
</dbReference>
<organism evidence="2 3">
    <name type="scientific">Gymnopus androsaceus JB14</name>
    <dbReference type="NCBI Taxonomy" id="1447944"/>
    <lineage>
        <taxon>Eukaryota</taxon>
        <taxon>Fungi</taxon>
        <taxon>Dikarya</taxon>
        <taxon>Basidiomycota</taxon>
        <taxon>Agaricomycotina</taxon>
        <taxon>Agaricomycetes</taxon>
        <taxon>Agaricomycetidae</taxon>
        <taxon>Agaricales</taxon>
        <taxon>Marasmiineae</taxon>
        <taxon>Omphalotaceae</taxon>
        <taxon>Gymnopus</taxon>
    </lineage>
</organism>
<keyword evidence="1" id="KW-1133">Transmembrane helix</keyword>
<dbReference type="OrthoDB" id="3029001at2759"/>
<keyword evidence="3" id="KW-1185">Reference proteome</keyword>
<evidence type="ECO:0000313" key="2">
    <source>
        <dbReference type="EMBL" id="KAE9402633.1"/>
    </source>
</evidence>
<keyword evidence="1" id="KW-0812">Transmembrane</keyword>
<feature type="transmembrane region" description="Helical" evidence="1">
    <location>
        <begin position="493"/>
        <end position="515"/>
    </location>
</feature>
<feature type="transmembrane region" description="Helical" evidence="1">
    <location>
        <begin position="461"/>
        <end position="481"/>
    </location>
</feature>